<sequence length="106" mass="11423">MRREALYAIPALFIARSAAADPETLGAYGHHMGGWGGGFLGFGMMVLFWGALIAIAGLAFQWFGKDGFKGNGGKPSALDVLRDRFARGEIDLEDFDARRKALSDQG</sequence>
<keyword evidence="1" id="KW-0812">Transmembrane</keyword>
<organism evidence="3 4">
    <name type="scientific">Limimaricola cinnabarinus LL-001</name>
    <dbReference type="NCBI Taxonomy" id="1337093"/>
    <lineage>
        <taxon>Bacteria</taxon>
        <taxon>Pseudomonadati</taxon>
        <taxon>Pseudomonadota</taxon>
        <taxon>Alphaproteobacteria</taxon>
        <taxon>Rhodobacterales</taxon>
        <taxon>Paracoccaceae</taxon>
        <taxon>Limimaricola</taxon>
    </lineage>
</organism>
<gene>
    <name evidence="3" type="ORF">MBELCI_3369</name>
</gene>
<dbReference type="Pfam" id="PF09851">
    <property type="entry name" value="SHOCT"/>
    <property type="match status" value="1"/>
</dbReference>
<evidence type="ECO:0000313" key="3">
    <source>
        <dbReference type="EMBL" id="GAD57317.1"/>
    </source>
</evidence>
<dbReference type="AlphaFoldDB" id="U2Z8G1"/>
<proteinExistence type="predicted"/>
<dbReference type="RefSeq" id="WP_021695416.1">
    <property type="nucleotide sequence ID" value="NZ_BATB01000078.1"/>
</dbReference>
<feature type="transmembrane region" description="Helical" evidence="1">
    <location>
        <begin position="36"/>
        <end position="60"/>
    </location>
</feature>
<evidence type="ECO:0000313" key="4">
    <source>
        <dbReference type="Proteomes" id="UP000016566"/>
    </source>
</evidence>
<reference evidence="3" key="1">
    <citation type="journal article" date="2013" name="Genome Announc.">
        <title>Draft Genome Sequence of Loktanella cinnabarina LL-001T, Isolated from Deep-Sea Floor Sediment.</title>
        <authorList>
            <person name="Nishi S."/>
            <person name="Tsubouchi T."/>
            <person name="Takaki Y."/>
            <person name="Koyanagi R."/>
            <person name="Satoh N."/>
            <person name="Maruyama T."/>
            <person name="Hatada Y."/>
        </authorList>
    </citation>
    <scope>NUCLEOTIDE SEQUENCE [LARGE SCALE GENOMIC DNA]</scope>
    <source>
        <strain evidence="3">LL-001</strain>
    </source>
</reference>
<keyword evidence="1" id="KW-0472">Membrane</keyword>
<keyword evidence="4" id="KW-1185">Reference proteome</keyword>
<feature type="domain" description="SHOCT" evidence="2">
    <location>
        <begin position="77"/>
        <end position="102"/>
    </location>
</feature>
<evidence type="ECO:0000256" key="1">
    <source>
        <dbReference type="SAM" id="Phobius"/>
    </source>
</evidence>
<protein>
    <recommendedName>
        <fullName evidence="2">SHOCT domain-containing protein</fullName>
    </recommendedName>
</protein>
<dbReference type="EMBL" id="BATB01000078">
    <property type="protein sequence ID" value="GAD57317.1"/>
    <property type="molecule type" value="Genomic_DNA"/>
</dbReference>
<comment type="caution">
    <text evidence="3">The sequence shown here is derived from an EMBL/GenBank/DDBJ whole genome shotgun (WGS) entry which is preliminary data.</text>
</comment>
<name>U2Z8G1_9RHOB</name>
<evidence type="ECO:0000259" key="2">
    <source>
        <dbReference type="Pfam" id="PF09851"/>
    </source>
</evidence>
<dbReference type="Proteomes" id="UP000016566">
    <property type="component" value="Unassembled WGS sequence"/>
</dbReference>
<dbReference type="InterPro" id="IPR018649">
    <property type="entry name" value="SHOCT"/>
</dbReference>
<dbReference type="OrthoDB" id="1123500at2"/>
<keyword evidence="1" id="KW-1133">Transmembrane helix</keyword>
<dbReference type="eggNOG" id="COG3462">
    <property type="taxonomic scope" value="Bacteria"/>
</dbReference>
<accession>U2Z8G1</accession>
<dbReference type="STRING" id="1337093.MBELCI_3369"/>